<dbReference type="RefSeq" id="WP_068948089.1">
    <property type="nucleotide sequence ID" value="NZ_CP015922.1"/>
</dbReference>
<accession>A0A191UDJ3</accession>
<protein>
    <submittedName>
        <fullName evidence="1">Uncharacterized protein</fullName>
    </submittedName>
</protein>
<dbReference type="KEGG" id="pwu:A8O14_02630"/>
<sequence>MSNQRNFLYLDEVAKRLESDERRVIDLILDGSLTLSAELAGAIPYERGTTLSNDVPENFGSQHEFIDGRFIEFDETLRMVSNCNPDFVLESGNLVQVLKVMRSQLSTNKVSSVETSLVNTILIDSEGTYIRMVELISGEWHPSFHVPNDVSLVIKKENLDAFMAKVQGSKVIDRGEALKPMDSKKYIPKGHSKFRDAITPVIIDAYNECLIRADVVGNADVHSMLASWAGNIEKKSQYPTLIGEAEGEIKWQGSSNTEFLNIKKLGDRLRRLKQ</sequence>
<dbReference type="Proteomes" id="UP000078463">
    <property type="component" value="Chromosome"/>
</dbReference>
<organism evidence="1 2">
    <name type="scientific">Polynucleobacter wuianus</name>
    <dbReference type="NCBI Taxonomy" id="1743168"/>
    <lineage>
        <taxon>Bacteria</taxon>
        <taxon>Pseudomonadati</taxon>
        <taxon>Pseudomonadota</taxon>
        <taxon>Betaproteobacteria</taxon>
        <taxon>Burkholderiales</taxon>
        <taxon>Burkholderiaceae</taxon>
        <taxon>Polynucleobacter</taxon>
    </lineage>
</organism>
<name>A0A191UDJ3_9BURK</name>
<keyword evidence="2" id="KW-1185">Reference proteome</keyword>
<proteinExistence type="predicted"/>
<reference evidence="2" key="1">
    <citation type="submission" date="2016-05" db="EMBL/GenBank/DDBJ databases">
        <title>Polynucleobacter sp. QLW-P1FAT50C-4 genome.</title>
        <authorList>
            <person name="Hahn M.W."/>
        </authorList>
    </citation>
    <scope>NUCLEOTIDE SEQUENCE [LARGE SCALE GENOMIC DNA]</scope>
    <source>
        <strain evidence="2">QLW-P1FAT50C-4</strain>
    </source>
</reference>
<dbReference type="AlphaFoldDB" id="A0A191UDJ3"/>
<evidence type="ECO:0000313" key="1">
    <source>
        <dbReference type="EMBL" id="ANI99084.1"/>
    </source>
</evidence>
<dbReference type="STRING" id="1743168.A8O14_02630"/>
<evidence type="ECO:0000313" key="2">
    <source>
        <dbReference type="Proteomes" id="UP000078463"/>
    </source>
</evidence>
<gene>
    <name evidence="1" type="ORF">A8O14_02630</name>
</gene>
<dbReference type="EMBL" id="CP015922">
    <property type="protein sequence ID" value="ANI99084.1"/>
    <property type="molecule type" value="Genomic_DNA"/>
</dbReference>